<comment type="caution">
    <text evidence="2">The sequence shown here is derived from an EMBL/GenBank/DDBJ whole genome shotgun (WGS) entry which is preliminary data.</text>
</comment>
<sequence>MAIIEKILEEKGIILGVVPTPVAEYVPAKTVGNLVYTSGCDCRINGVLKYEGKVGSDLTVEQGYDAARQVMINIIAVLKQQIGDLDRIKQVVKMLAFVNSADGFVEQPYVINGASELLVEIFGEKGKHARSAISANELPFNTPVEIELIVEIE</sequence>
<keyword evidence="3" id="KW-1185">Reference proteome</keyword>
<feature type="domain" description="Endoribonuclease L-PSP/chorismate mutase-like" evidence="1">
    <location>
        <begin position="11"/>
        <end position="150"/>
    </location>
</feature>
<accession>A0A4R4EH41</accession>
<dbReference type="SUPFAM" id="SSF55298">
    <property type="entry name" value="YjgF-like"/>
    <property type="match status" value="1"/>
</dbReference>
<evidence type="ECO:0000313" key="2">
    <source>
        <dbReference type="EMBL" id="TCZ77475.1"/>
    </source>
</evidence>
<evidence type="ECO:0000313" key="3">
    <source>
        <dbReference type="Proteomes" id="UP000295418"/>
    </source>
</evidence>
<protein>
    <submittedName>
        <fullName evidence="2">RidA family protein</fullName>
    </submittedName>
</protein>
<gene>
    <name evidence="2" type="ORF">E0485_10820</name>
</gene>
<evidence type="ECO:0000259" key="1">
    <source>
        <dbReference type="Pfam" id="PF14588"/>
    </source>
</evidence>
<dbReference type="OrthoDB" id="9806350at2"/>
<dbReference type="CDD" id="cd02199">
    <property type="entry name" value="YjgF_YER057c_UK114_like_1"/>
    <property type="match status" value="1"/>
</dbReference>
<dbReference type="Proteomes" id="UP000295418">
    <property type="component" value="Unassembled WGS sequence"/>
</dbReference>
<dbReference type="InterPro" id="IPR035959">
    <property type="entry name" value="RutC-like_sf"/>
</dbReference>
<reference evidence="2 3" key="1">
    <citation type="submission" date="2019-03" db="EMBL/GenBank/DDBJ databases">
        <authorList>
            <person name="Kim M.K.M."/>
        </authorList>
    </citation>
    <scope>NUCLEOTIDE SEQUENCE [LARGE SCALE GENOMIC DNA]</scope>
    <source>
        <strain evidence="2 3">18JY21-1</strain>
    </source>
</reference>
<dbReference type="Gene3D" id="3.30.1330.40">
    <property type="entry name" value="RutC-like"/>
    <property type="match status" value="1"/>
</dbReference>
<dbReference type="RefSeq" id="WP_132418046.1">
    <property type="nucleotide sequence ID" value="NZ_SKFG01000009.1"/>
</dbReference>
<proteinExistence type="predicted"/>
<dbReference type="EMBL" id="SKFG01000009">
    <property type="protein sequence ID" value="TCZ77475.1"/>
    <property type="molecule type" value="Genomic_DNA"/>
</dbReference>
<name>A0A4R4EH41_9BACL</name>
<dbReference type="InterPro" id="IPR013813">
    <property type="entry name" value="Endoribo_LPSP/chorism_mut-like"/>
</dbReference>
<dbReference type="PANTHER" id="PTHR43760">
    <property type="entry name" value="ENDORIBONUCLEASE-RELATED"/>
    <property type="match status" value="1"/>
</dbReference>
<organism evidence="2 3">
    <name type="scientific">Paenibacillus albiflavus</name>
    <dbReference type="NCBI Taxonomy" id="2545760"/>
    <lineage>
        <taxon>Bacteria</taxon>
        <taxon>Bacillati</taxon>
        <taxon>Bacillota</taxon>
        <taxon>Bacilli</taxon>
        <taxon>Bacillales</taxon>
        <taxon>Paenibacillaceae</taxon>
        <taxon>Paenibacillus</taxon>
    </lineage>
</organism>
<dbReference type="AlphaFoldDB" id="A0A4R4EH41"/>
<dbReference type="PANTHER" id="PTHR43760:SF1">
    <property type="entry name" value="ENDORIBONUCLEASE L-PSP_CHORISMATE MUTASE-LIKE DOMAIN-CONTAINING PROTEIN"/>
    <property type="match status" value="1"/>
</dbReference>
<dbReference type="Pfam" id="PF14588">
    <property type="entry name" value="YjgF_endoribonc"/>
    <property type="match status" value="1"/>
</dbReference>